<gene>
    <name evidence="3" type="ORF">VNI00_018610</name>
</gene>
<name>A0AAW0AWH3_9AGAR</name>
<keyword evidence="4" id="KW-1185">Reference proteome</keyword>
<evidence type="ECO:0000256" key="2">
    <source>
        <dbReference type="SAM" id="MobiDB-lite"/>
    </source>
</evidence>
<feature type="coiled-coil region" evidence="1">
    <location>
        <begin position="88"/>
        <end position="157"/>
    </location>
</feature>
<protein>
    <submittedName>
        <fullName evidence="3">Uncharacterized protein</fullName>
    </submittedName>
</protein>
<dbReference type="EMBL" id="JAYKXP010000252">
    <property type="protein sequence ID" value="KAK7017508.1"/>
    <property type="molecule type" value="Genomic_DNA"/>
</dbReference>
<evidence type="ECO:0000256" key="1">
    <source>
        <dbReference type="SAM" id="Coils"/>
    </source>
</evidence>
<keyword evidence="1" id="KW-0175">Coiled coil</keyword>
<proteinExistence type="predicted"/>
<organism evidence="3 4">
    <name type="scientific">Paramarasmius palmivorus</name>
    <dbReference type="NCBI Taxonomy" id="297713"/>
    <lineage>
        <taxon>Eukaryota</taxon>
        <taxon>Fungi</taxon>
        <taxon>Dikarya</taxon>
        <taxon>Basidiomycota</taxon>
        <taxon>Agaricomycotina</taxon>
        <taxon>Agaricomycetes</taxon>
        <taxon>Agaricomycetidae</taxon>
        <taxon>Agaricales</taxon>
        <taxon>Marasmiineae</taxon>
        <taxon>Marasmiaceae</taxon>
        <taxon>Paramarasmius</taxon>
    </lineage>
</organism>
<sequence length="185" mass="21464">MSTNDNSQASSDRDSDLDSSNNISRDVIDKLLEEFQNDVKRVESLPRDQQEFYDVLVRLAASLRTFASNGYAAQRLMSSEMLDVVYDLKRVTKLQETLQNQVELLECEGIHIMEKAARVNKWNEELNHQVQDLRTQVQEVLEDRMVIEQELYDLQEQGARELIRAQHTYITSKKVEGLRARQGSM</sequence>
<dbReference type="AlphaFoldDB" id="A0AAW0AWH3"/>
<feature type="region of interest" description="Disordered" evidence="2">
    <location>
        <begin position="1"/>
        <end position="22"/>
    </location>
</feature>
<dbReference type="Proteomes" id="UP001383192">
    <property type="component" value="Unassembled WGS sequence"/>
</dbReference>
<accession>A0AAW0AWH3</accession>
<evidence type="ECO:0000313" key="4">
    <source>
        <dbReference type="Proteomes" id="UP001383192"/>
    </source>
</evidence>
<comment type="caution">
    <text evidence="3">The sequence shown here is derived from an EMBL/GenBank/DDBJ whole genome shotgun (WGS) entry which is preliminary data.</text>
</comment>
<evidence type="ECO:0000313" key="3">
    <source>
        <dbReference type="EMBL" id="KAK7017508.1"/>
    </source>
</evidence>
<reference evidence="3 4" key="1">
    <citation type="submission" date="2024-01" db="EMBL/GenBank/DDBJ databases">
        <title>A draft genome for a cacao thread blight-causing isolate of Paramarasmius palmivorus.</title>
        <authorList>
            <person name="Baruah I.K."/>
            <person name="Bukari Y."/>
            <person name="Amoako-Attah I."/>
            <person name="Meinhardt L.W."/>
            <person name="Bailey B.A."/>
            <person name="Cohen S.P."/>
        </authorList>
    </citation>
    <scope>NUCLEOTIDE SEQUENCE [LARGE SCALE GENOMIC DNA]</scope>
    <source>
        <strain evidence="3 4">GH-12</strain>
    </source>
</reference>